<feature type="compositionally biased region" description="Acidic residues" evidence="6">
    <location>
        <begin position="24"/>
        <end position="33"/>
    </location>
</feature>
<proteinExistence type="predicted"/>
<evidence type="ECO:0000313" key="8">
    <source>
        <dbReference type="EMBL" id="KAF0731172.1"/>
    </source>
</evidence>
<dbReference type="AlphaFoldDB" id="A0A6G0WUN0"/>
<organism evidence="8 9">
    <name type="scientific">Aphanomyces euteiches</name>
    <dbReference type="NCBI Taxonomy" id="100861"/>
    <lineage>
        <taxon>Eukaryota</taxon>
        <taxon>Sar</taxon>
        <taxon>Stramenopiles</taxon>
        <taxon>Oomycota</taxon>
        <taxon>Saprolegniomycetes</taxon>
        <taxon>Saprolegniales</taxon>
        <taxon>Verrucalvaceae</taxon>
        <taxon>Aphanomyces</taxon>
    </lineage>
</organism>
<keyword evidence="2" id="KW-0808">Transferase</keyword>
<dbReference type="EMBL" id="VJMJ01000146">
    <property type="protein sequence ID" value="KAF0731172.1"/>
    <property type="molecule type" value="Genomic_DNA"/>
</dbReference>
<dbReference type="InterPro" id="IPR000719">
    <property type="entry name" value="Prot_kinase_dom"/>
</dbReference>
<keyword evidence="4" id="KW-0418">Kinase</keyword>
<sequence length="559" mass="63967">MRIDRSKEDAPTFATTNLRSTNDGENDEDDEPYDPNSLYSLLERVLQKVSQLPGALDALSSDPQLLHDLQQHELLFYPIRHIQDVELKQAEQGSSASEVDDDLDDSVDLTSERFGSEYEAELLAVELLQRTTNNIEIPPKSHVDNFHQRTPAETTTVTANAASPSYSMGMLSMSPGTCSQDGDPVSAVWPRRPNEFAFSQPDEGKEDELYNEVLFSERGDDEDDEDDSDEKLFEMEDMEHGNRNVMDDFQEDDEVEYETMRLRIIRERNRTGFEPSQEFQPDGGVLIGGIYQIEMRIGEAVFSQTFKAIDTRNGSHVCLKVIRNSKEYFDQAIDEIRILEYLNAAGDLDEHNILRLVDYFYFKEHLILVTELLKDNLYEFSKLVRSHQTQPINGHYFTIPRLKKIAIECLEALKFLHELNIVHCDLKPENIVMKNVRKCEIKVIDFGSASFVSDELTYYIQSRAYRAPEVILGLRYDESIDLWSLGCILAELYSGQVLFSSDFIPTLLARISSVLGNIPPVMLIASPEAEKYEHTGADSSRSTKNIFMARLELRRCRLY</sequence>
<keyword evidence="9" id="KW-1185">Reference proteome</keyword>
<dbReference type="PROSITE" id="PS00108">
    <property type="entry name" value="PROTEIN_KINASE_ST"/>
    <property type="match status" value="1"/>
</dbReference>
<dbReference type="InterPro" id="IPR011009">
    <property type="entry name" value="Kinase-like_dom_sf"/>
</dbReference>
<dbReference type="Gene3D" id="1.10.510.10">
    <property type="entry name" value="Transferase(Phosphotransferase) domain 1"/>
    <property type="match status" value="1"/>
</dbReference>
<comment type="caution">
    <text evidence="8">The sequence shown here is derived from an EMBL/GenBank/DDBJ whole genome shotgun (WGS) entry which is preliminary data.</text>
</comment>
<dbReference type="Pfam" id="PF00069">
    <property type="entry name" value="Pkinase"/>
    <property type="match status" value="1"/>
</dbReference>
<evidence type="ECO:0000256" key="6">
    <source>
        <dbReference type="SAM" id="MobiDB-lite"/>
    </source>
</evidence>
<dbReference type="VEuPathDB" id="FungiDB:AeMF1_019788"/>
<dbReference type="SUPFAM" id="SSF56112">
    <property type="entry name" value="Protein kinase-like (PK-like)"/>
    <property type="match status" value="1"/>
</dbReference>
<dbReference type="PANTHER" id="PTHR24058:SF124">
    <property type="entry name" value="PROTEIN KINASE SUPERFAMILY PROTEIN"/>
    <property type="match status" value="1"/>
</dbReference>
<evidence type="ECO:0000256" key="2">
    <source>
        <dbReference type="ARBA" id="ARBA00022679"/>
    </source>
</evidence>
<feature type="region of interest" description="Disordered" evidence="6">
    <location>
        <begin position="1"/>
        <end position="37"/>
    </location>
</feature>
<protein>
    <recommendedName>
        <fullName evidence="7">Protein kinase domain-containing protein</fullName>
    </recommendedName>
</protein>
<dbReference type="CDD" id="cd14133">
    <property type="entry name" value="PKc_DYRK_like"/>
    <property type="match status" value="1"/>
</dbReference>
<evidence type="ECO:0000259" key="7">
    <source>
        <dbReference type="PROSITE" id="PS50011"/>
    </source>
</evidence>
<name>A0A6G0WUN0_9STRA</name>
<dbReference type="GO" id="GO:0004674">
    <property type="term" value="F:protein serine/threonine kinase activity"/>
    <property type="evidence" value="ECO:0007669"/>
    <property type="project" value="UniProtKB-KW"/>
</dbReference>
<dbReference type="PROSITE" id="PS50011">
    <property type="entry name" value="PROTEIN_KINASE_DOM"/>
    <property type="match status" value="1"/>
</dbReference>
<feature type="domain" description="Protein kinase" evidence="7">
    <location>
        <begin position="291"/>
        <end position="559"/>
    </location>
</feature>
<dbReference type="GO" id="GO:0005524">
    <property type="term" value="F:ATP binding"/>
    <property type="evidence" value="ECO:0007669"/>
    <property type="project" value="UniProtKB-KW"/>
</dbReference>
<reference evidence="8 9" key="1">
    <citation type="submission" date="2019-07" db="EMBL/GenBank/DDBJ databases">
        <title>Genomics analysis of Aphanomyces spp. identifies a new class of oomycete effector associated with host adaptation.</title>
        <authorList>
            <person name="Gaulin E."/>
        </authorList>
    </citation>
    <scope>NUCLEOTIDE SEQUENCE [LARGE SCALE GENOMIC DNA]</scope>
    <source>
        <strain evidence="8 9">ATCC 201684</strain>
    </source>
</reference>
<dbReference type="SMART" id="SM00220">
    <property type="entry name" value="S_TKc"/>
    <property type="match status" value="1"/>
</dbReference>
<evidence type="ECO:0000256" key="5">
    <source>
        <dbReference type="ARBA" id="ARBA00022840"/>
    </source>
</evidence>
<keyword evidence="1" id="KW-0723">Serine/threonine-protein kinase</keyword>
<feature type="compositionally biased region" description="Basic and acidic residues" evidence="6">
    <location>
        <begin position="1"/>
        <end position="10"/>
    </location>
</feature>
<dbReference type="Gene3D" id="3.30.200.20">
    <property type="entry name" value="Phosphorylase Kinase, domain 1"/>
    <property type="match status" value="1"/>
</dbReference>
<evidence type="ECO:0000256" key="3">
    <source>
        <dbReference type="ARBA" id="ARBA00022741"/>
    </source>
</evidence>
<evidence type="ECO:0000256" key="1">
    <source>
        <dbReference type="ARBA" id="ARBA00022527"/>
    </source>
</evidence>
<keyword evidence="3" id="KW-0547">Nucleotide-binding</keyword>
<dbReference type="InterPro" id="IPR008271">
    <property type="entry name" value="Ser/Thr_kinase_AS"/>
</dbReference>
<keyword evidence="5" id="KW-0067">ATP-binding</keyword>
<dbReference type="Proteomes" id="UP000481153">
    <property type="component" value="Unassembled WGS sequence"/>
</dbReference>
<evidence type="ECO:0000313" key="9">
    <source>
        <dbReference type="Proteomes" id="UP000481153"/>
    </source>
</evidence>
<dbReference type="InterPro" id="IPR050494">
    <property type="entry name" value="Ser_Thr_dual-spec_kinase"/>
</dbReference>
<dbReference type="PANTHER" id="PTHR24058">
    <property type="entry name" value="DUAL SPECIFICITY PROTEIN KINASE"/>
    <property type="match status" value="1"/>
</dbReference>
<accession>A0A6G0WUN0</accession>
<evidence type="ECO:0000256" key="4">
    <source>
        <dbReference type="ARBA" id="ARBA00022777"/>
    </source>
</evidence>
<gene>
    <name evidence="8" type="ORF">Ae201684_011438</name>
</gene>